<dbReference type="GO" id="GO:0015628">
    <property type="term" value="P:protein secretion by the type II secretion system"/>
    <property type="evidence" value="ECO:0007669"/>
    <property type="project" value="InterPro"/>
</dbReference>
<keyword evidence="8" id="KW-1133">Transmembrane helix</keyword>
<sequence length="304" mass="32828">MALLVFWLLLSVASLFWTIYPAQPATVPADIQIVNPVTRAPSSAGPASVDIGRLQALHLFGEVGADEPVVAAVEEQPLADTSREGIEKGARETSLQLALRGVVASSEDGLGHAIIEHRKKQAVYAVEDELPVGNKVVLAKVMPRQVVLDNNGTYELLNLFEENELDAQVAAPAPAARLPLPVNREAPALVDKRNDATATQLAQSYREQLYQNPQSLAEVVSVNAVRRDGQLLGYRVSPGRDRQQFTQLGFVAGDLVTSINGIDLNDPANTMRLYQTMRTASEAVFDLQRGDELVSISVSLGEGE</sequence>
<dbReference type="GO" id="GO:0015627">
    <property type="term" value="C:type II protein secretion system complex"/>
    <property type="evidence" value="ECO:0007669"/>
    <property type="project" value="InterPro"/>
</dbReference>
<dbReference type="SUPFAM" id="SSF50156">
    <property type="entry name" value="PDZ domain-like"/>
    <property type="match status" value="1"/>
</dbReference>
<evidence type="ECO:0000313" key="11">
    <source>
        <dbReference type="EMBL" id="RLQ23891.1"/>
    </source>
</evidence>
<keyword evidence="4" id="KW-1003">Cell membrane</keyword>
<dbReference type="NCBIfam" id="TIGR01713">
    <property type="entry name" value="typeII_sec_gspC"/>
    <property type="match status" value="1"/>
</dbReference>
<reference evidence="11 12" key="1">
    <citation type="submission" date="2018-07" db="EMBL/GenBank/DDBJ databases">
        <title>Halioglobus sp. genome submission.</title>
        <authorList>
            <person name="Ye M.-Q."/>
            <person name="Du Z.-J."/>
        </authorList>
    </citation>
    <scope>NUCLEOTIDE SEQUENCE [LARGE SCALE GENOMIC DNA]</scope>
    <source>
        <strain evidence="11 12">U0301</strain>
    </source>
</reference>
<evidence type="ECO:0000259" key="10">
    <source>
        <dbReference type="Pfam" id="PF11356"/>
    </source>
</evidence>
<keyword evidence="9" id="KW-0472">Membrane</keyword>
<evidence type="ECO:0000313" key="12">
    <source>
        <dbReference type="Proteomes" id="UP000265509"/>
    </source>
</evidence>
<name>A0A3L7E5B8_9GAMM</name>
<keyword evidence="6" id="KW-0812">Transmembrane</keyword>
<keyword evidence="12" id="KW-1185">Reference proteome</keyword>
<comment type="caution">
    <text evidence="11">The sequence shown here is derived from an EMBL/GenBank/DDBJ whole genome shotgun (WGS) entry which is preliminary data.</text>
</comment>
<protein>
    <submittedName>
        <fullName evidence="11">Type II secretion system protein GspC</fullName>
    </submittedName>
</protein>
<dbReference type="Gene3D" id="2.30.42.10">
    <property type="match status" value="1"/>
</dbReference>
<comment type="similarity">
    <text evidence="2">Belongs to the GSP C family.</text>
</comment>
<feature type="domain" description="Type II secretion system protein GspC N-terminal" evidence="10">
    <location>
        <begin position="3"/>
        <end position="159"/>
    </location>
</feature>
<keyword evidence="5" id="KW-0997">Cell inner membrane</keyword>
<evidence type="ECO:0000256" key="7">
    <source>
        <dbReference type="ARBA" id="ARBA00022927"/>
    </source>
</evidence>
<keyword evidence="3" id="KW-0813">Transport</keyword>
<evidence type="ECO:0000256" key="2">
    <source>
        <dbReference type="ARBA" id="ARBA00007986"/>
    </source>
</evidence>
<keyword evidence="7" id="KW-0653">Protein transport</keyword>
<evidence type="ECO:0000256" key="9">
    <source>
        <dbReference type="ARBA" id="ARBA00023136"/>
    </source>
</evidence>
<dbReference type="OrthoDB" id="1491375at2"/>
<accession>A0A3L7E5B8</accession>
<organism evidence="11 12">
    <name type="scientific">Seongchinamella sediminis</name>
    <dbReference type="NCBI Taxonomy" id="2283635"/>
    <lineage>
        <taxon>Bacteria</taxon>
        <taxon>Pseudomonadati</taxon>
        <taxon>Pseudomonadota</taxon>
        <taxon>Gammaproteobacteria</taxon>
        <taxon>Cellvibrionales</taxon>
        <taxon>Halieaceae</taxon>
        <taxon>Seongchinamella</taxon>
    </lineage>
</organism>
<evidence type="ECO:0000256" key="4">
    <source>
        <dbReference type="ARBA" id="ARBA00022475"/>
    </source>
</evidence>
<dbReference type="InterPro" id="IPR024961">
    <property type="entry name" value="T2SS_GspC_N"/>
</dbReference>
<proteinExistence type="inferred from homology"/>
<evidence type="ECO:0000256" key="3">
    <source>
        <dbReference type="ARBA" id="ARBA00022448"/>
    </source>
</evidence>
<comment type="subcellular location">
    <subcellularLocation>
        <location evidence="1">Cell inner membrane</location>
    </subcellularLocation>
</comment>
<evidence type="ECO:0000256" key="8">
    <source>
        <dbReference type="ARBA" id="ARBA00022989"/>
    </source>
</evidence>
<gene>
    <name evidence="11" type="primary">gspC</name>
    <name evidence="11" type="ORF">DWB85_01015</name>
</gene>
<dbReference type="Gene3D" id="2.30.30.830">
    <property type="match status" value="1"/>
</dbReference>
<dbReference type="GO" id="GO:0005886">
    <property type="term" value="C:plasma membrane"/>
    <property type="evidence" value="ECO:0007669"/>
    <property type="project" value="UniProtKB-SubCell"/>
</dbReference>
<evidence type="ECO:0000256" key="6">
    <source>
        <dbReference type="ARBA" id="ARBA00022692"/>
    </source>
</evidence>
<dbReference type="InterPro" id="IPR001639">
    <property type="entry name" value="T2SS_protein-GspC"/>
</dbReference>
<dbReference type="Proteomes" id="UP000265509">
    <property type="component" value="Unassembled WGS sequence"/>
</dbReference>
<evidence type="ECO:0000256" key="5">
    <source>
        <dbReference type="ARBA" id="ARBA00022519"/>
    </source>
</evidence>
<dbReference type="AlphaFoldDB" id="A0A3L7E5B8"/>
<dbReference type="EMBL" id="QRAN01000001">
    <property type="protein sequence ID" value="RLQ23891.1"/>
    <property type="molecule type" value="Genomic_DNA"/>
</dbReference>
<dbReference type="InterPro" id="IPR036034">
    <property type="entry name" value="PDZ_sf"/>
</dbReference>
<evidence type="ECO:0000256" key="1">
    <source>
        <dbReference type="ARBA" id="ARBA00004533"/>
    </source>
</evidence>
<dbReference type="Pfam" id="PF11356">
    <property type="entry name" value="T2SSC"/>
    <property type="match status" value="1"/>
</dbReference>